<evidence type="ECO:0000313" key="1">
    <source>
        <dbReference type="EMBL" id="KAH6831325.1"/>
    </source>
</evidence>
<comment type="caution">
    <text evidence="1">The sequence shown here is derived from an EMBL/GenBank/DDBJ whole genome shotgun (WGS) entry which is preliminary data.</text>
</comment>
<protein>
    <submittedName>
        <fullName evidence="1">Uncharacterized protein</fullName>
    </submittedName>
</protein>
<proteinExistence type="predicted"/>
<dbReference type="AlphaFoldDB" id="A0AAD4P9W5"/>
<name>A0AAD4P9W5_PERFH</name>
<organism evidence="1 2">
    <name type="scientific">Perilla frutescens var. hirtella</name>
    <name type="common">Perilla citriodora</name>
    <name type="synonym">Perilla setoyensis</name>
    <dbReference type="NCBI Taxonomy" id="608512"/>
    <lineage>
        <taxon>Eukaryota</taxon>
        <taxon>Viridiplantae</taxon>
        <taxon>Streptophyta</taxon>
        <taxon>Embryophyta</taxon>
        <taxon>Tracheophyta</taxon>
        <taxon>Spermatophyta</taxon>
        <taxon>Magnoliopsida</taxon>
        <taxon>eudicotyledons</taxon>
        <taxon>Gunneridae</taxon>
        <taxon>Pentapetalae</taxon>
        <taxon>asterids</taxon>
        <taxon>lamiids</taxon>
        <taxon>Lamiales</taxon>
        <taxon>Lamiaceae</taxon>
        <taxon>Nepetoideae</taxon>
        <taxon>Elsholtzieae</taxon>
        <taxon>Perilla</taxon>
    </lineage>
</organism>
<keyword evidence="2" id="KW-1185">Reference proteome</keyword>
<sequence length="72" mass="7435">MKYSKLCQAAAGAAPAAAARVLFLAGASQPERAEGAEAVEVLGDRQKTPRRLTGGEDLVEAVEGLVPQIICL</sequence>
<accession>A0AAD4P9W5</accession>
<gene>
    <name evidence="1" type="ORF">C2S53_010978</name>
</gene>
<dbReference type="Proteomes" id="UP001190926">
    <property type="component" value="Unassembled WGS sequence"/>
</dbReference>
<evidence type="ECO:0000313" key="2">
    <source>
        <dbReference type="Proteomes" id="UP001190926"/>
    </source>
</evidence>
<dbReference type="EMBL" id="SDAM02000091">
    <property type="protein sequence ID" value="KAH6831325.1"/>
    <property type="molecule type" value="Genomic_DNA"/>
</dbReference>
<reference evidence="1 2" key="1">
    <citation type="journal article" date="2021" name="Nat. Commun.">
        <title>Incipient diploidization of the medicinal plant Perilla within 10,000 years.</title>
        <authorList>
            <person name="Zhang Y."/>
            <person name="Shen Q."/>
            <person name="Leng L."/>
            <person name="Zhang D."/>
            <person name="Chen S."/>
            <person name="Shi Y."/>
            <person name="Ning Z."/>
            <person name="Chen S."/>
        </authorList>
    </citation>
    <scope>NUCLEOTIDE SEQUENCE [LARGE SCALE GENOMIC DNA]</scope>
    <source>
        <strain evidence="2">cv. PC099</strain>
    </source>
</reference>